<dbReference type="AlphaFoldDB" id="A0A9D4UYP7"/>
<proteinExistence type="predicted"/>
<dbReference type="Proteomes" id="UP000886520">
    <property type="component" value="Chromosome 8"/>
</dbReference>
<feature type="region of interest" description="Disordered" evidence="1">
    <location>
        <begin position="84"/>
        <end position="123"/>
    </location>
</feature>
<keyword evidence="3" id="KW-1185">Reference proteome</keyword>
<accession>A0A9D4UYP7</accession>
<name>A0A9D4UYP7_ADICA</name>
<dbReference type="EMBL" id="JABFUD020000008">
    <property type="protein sequence ID" value="KAI5076038.1"/>
    <property type="molecule type" value="Genomic_DNA"/>
</dbReference>
<comment type="caution">
    <text evidence="2">The sequence shown here is derived from an EMBL/GenBank/DDBJ whole genome shotgun (WGS) entry which is preliminary data.</text>
</comment>
<evidence type="ECO:0000256" key="1">
    <source>
        <dbReference type="SAM" id="MobiDB-lite"/>
    </source>
</evidence>
<sequence length="123" mass="13660">MSIVLVAHDVIMMQIWSDGRRVENLAGSRSSKSCALQTLSMAMHTDAPDTDQEKLGRNSSTFATATYSNVRDIQELSYRLPLLSPKPHKSAIQHQETKSNNGSQHALQAIYEQRKGNTTNDTT</sequence>
<evidence type="ECO:0000313" key="2">
    <source>
        <dbReference type="EMBL" id="KAI5076038.1"/>
    </source>
</evidence>
<feature type="compositionally biased region" description="Polar residues" evidence="1">
    <location>
        <begin position="92"/>
        <end position="106"/>
    </location>
</feature>
<protein>
    <submittedName>
        <fullName evidence="2">Uncharacterized protein</fullName>
    </submittedName>
</protein>
<gene>
    <name evidence="2" type="ORF">GOP47_0008103</name>
</gene>
<reference evidence="2" key="1">
    <citation type="submission" date="2021-01" db="EMBL/GenBank/DDBJ databases">
        <title>Adiantum capillus-veneris genome.</title>
        <authorList>
            <person name="Fang Y."/>
            <person name="Liao Q."/>
        </authorList>
    </citation>
    <scope>NUCLEOTIDE SEQUENCE</scope>
    <source>
        <strain evidence="2">H3</strain>
        <tissue evidence="2">Leaf</tissue>
    </source>
</reference>
<evidence type="ECO:0000313" key="3">
    <source>
        <dbReference type="Proteomes" id="UP000886520"/>
    </source>
</evidence>
<organism evidence="2 3">
    <name type="scientific">Adiantum capillus-veneris</name>
    <name type="common">Maidenhair fern</name>
    <dbReference type="NCBI Taxonomy" id="13818"/>
    <lineage>
        <taxon>Eukaryota</taxon>
        <taxon>Viridiplantae</taxon>
        <taxon>Streptophyta</taxon>
        <taxon>Embryophyta</taxon>
        <taxon>Tracheophyta</taxon>
        <taxon>Polypodiopsida</taxon>
        <taxon>Polypodiidae</taxon>
        <taxon>Polypodiales</taxon>
        <taxon>Pteridineae</taxon>
        <taxon>Pteridaceae</taxon>
        <taxon>Vittarioideae</taxon>
        <taxon>Adiantum</taxon>
    </lineage>
</organism>